<gene>
    <name evidence="2" type="ORF">DW888_03475</name>
</gene>
<dbReference type="SUPFAM" id="SSF53474">
    <property type="entry name" value="alpha/beta-Hydrolases"/>
    <property type="match status" value="1"/>
</dbReference>
<dbReference type="AlphaFoldDB" id="A0A413VVW1"/>
<dbReference type="RefSeq" id="WP_122200872.1">
    <property type="nucleotide sequence ID" value="NZ_CABJFV010000002.1"/>
</dbReference>
<evidence type="ECO:0008006" key="4">
    <source>
        <dbReference type="Google" id="ProtNLM"/>
    </source>
</evidence>
<evidence type="ECO:0000256" key="1">
    <source>
        <dbReference type="SAM" id="SignalP"/>
    </source>
</evidence>
<keyword evidence="1" id="KW-0732">Signal</keyword>
<feature type="signal peptide" evidence="1">
    <location>
        <begin position="1"/>
        <end position="19"/>
    </location>
</feature>
<accession>A0A413VVW1</accession>
<dbReference type="PANTHER" id="PTHR22946:SF8">
    <property type="entry name" value="ACETYL XYLAN ESTERASE DOMAIN-CONTAINING PROTEIN"/>
    <property type="match status" value="1"/>
</dbReference>
<comment type="caution">
    <text evidence="2">The sequence shown here is derived from an EMBL/GenBank/DDBJ whole genome shotgun (WGS) entry which is preliminary data.</text>
</comment>
<dbReference type="EMBL" id="QSGO01000002">
    <property type="protein sequence ID" value="RHB37644.1"/>
    <property type="molecule type" value="Genomic_DNA"/>
</dbReference>
<reference evidence="2 3" key="1">
    <citation type="submission" date="2018-08" db="EMBL/GenBank/DDBJ databases">
        <title>A genome reference for cultivated species of the human gut microbiota.</title>
        <authorList>
            <person name="Zou Y."/>
            <person name="Xue W."/>
            <person name="Luo G."/>
        </authorList>
    </citation>
    <scope>NUCLEOTIDE SEQUENCE [LARGE SCALE GENOMIC DNA]</scope>
    <source>
        <strain evidence="2 3">AM40-30BH</strain>
    </source>
</reference>
<dbReference type="InterPro" id="IPR025890">
    <property type="entry name" value="Abhydrolase_bac"/>
</dbReference>
<evidence type="ECO:0000313" key="3">
    <source>
        <dbReference type="Proteomes" id="UP000284379"/>
    </source>
</evidence>
<dbReference type="Pfam" id="PF12715">
    <property type="entry name" value="Abhydrolase_7"/>
    <property type="match status" value="1"/>
</dbReference>
<dbReference type="InterPro" id="IPR029058">
    <property type="entry name" value="AB_hydrolase_fold"/>
</dbReference>
<protein>
    <recommendedName>
        <fullName evidence="4">Hydrolase</fullName>
    </recommendedName>
</protein>
<feature type="chain" id="PRO_5019235094" description="Hydrolase" evidence="1">
    <location>
        <begin position="20"/>
        <end position="383"/>
    </location>
</feature>
<name>A0A413VVW1_9BACE</name>
<organism evidence="2 3">
    <name type="scientific">Bacteroides nordii</name>
    <dbReference type="NCBI Taxonomy" id="291645"/>
    <lineage>
        <taxon>Bacteria</taxon>
        <taxon>Pseudomonadati</taxon>
        <taxon>Bacteroidota</taxon>
        <taxon>Bacteroidia</taxon>
        <taxon>Bacteroidales</taxon>
        <taxon>Bacteroidaceae</taxon>
        <taxon>Bacteroides</taxon>
    </lineage>
</organism>
<proteinExistence type="predicted"/>
<dbReference type="Gene3D" id="3.40.50.1820">
    <property type="entry name" value="alpha/beta hydrolase"/>
    <property type="match status" value="1"/>
</dbReference>
<dbReference type="PANTHER" id="PTHR22946">
    <property type="entry name" value="DIENELACTONE HYDROLASE DOMAIN-CONTAINING PROTEIN-RELATED"/>
    <property type="match status" value="1"/>
</dbReference>
<sequence>MLKRICFCLLIFVSLASTAQEVSSYEIEKDYPVFLDQIKQELTYPMAWGNSPLKDFPIWRKTARAIVLEAMLTPPPVASKYDMEVVSIEHRSGYEARKIRFNLSAYSRVPAYLLVPEGEGPFPAVVLLHDHGAHFSIGKEKMIRPFGVDSLVLSDADKWVHQCYDDQYVGDYLASKGYVVISIDALFWGERGRKEGVRYESQQALACSFEMLGRSWSGFISYEDMYTTDFLASLEEVDAGRIGCMGFSMGAYRSWMLSALSDKIKAGAAVCWLTTTEYQLSPDYGRGKGDSNYANVLPGLRRYLDYPHIASIACPKAMLFFNGRKDKLFPVPAVEDAYAQLHRVWKSQSADDKLITRLWDLPHFCSKEMQEEILAFFNKQLAN</sequence>
<dbReference type="InterPro" id="IPR050261">
    <property type="entry name" value="FrsA_esterase"/>
</dbReference>
<dbReference type="Proteomes" id="UP000284379">
    <property type="component" value="Unassembled WGS sequence"/>
</dbReference>
<evidence type="ECO:0000313" key="2">
    <source>
        <dbReference type="EMBL" id="RHB37644.1"/>
    </source>
</evidence>